<dbReference type="AlphaFoldDB" id="A0A803NHF4"/>
<organism evidence="1 2">
    <name type="scientific">Cannabis sativa</name>
    <name type="common">Hemp</name>
    <name type="synonym">Marijuana</name>
    <dbReference type="NCBI Taxonomy" id="3483"/>
    <lineage>
        <taxon>Eukaryota</taxon>
        <taxon>Viridiplantae</taxon>
        <taxon>Streptophyta</taxon>
        <taxon>Embryophyta</taxon>
        <taxon>Tracheophyta</taxon>
        <taxon>Spermatophyta</taxon>
        <taxon>Magnoliopsida</taxon>
        <taxon>eudicotyledons</taxon>
        <taxon>Gunneridae</taxon>
        <taxon>Pentapetalae</taxon>
        <taxon>rosids</taxon>
        <taxon>fabids</taxon>
        <taxon>Rosales</taxon>
        <taxon>Cannabaceae</taxon>
        <taxon>Cannabis</taxon>
    </lineage>
</organism>
<reference evidence="1" key="2">
    <citation type="submission" date="2021-03" db="UniProtKB">
        <authorList>
            <consortium name="EnsemblPlants"/>
        </authorList>
    </citation>
    <scope>IDENTIFICATION</scope>
</reference>
<dbReference type="Gramene" id="evm.model.01.1516">
    <property type="protein sequence ID" value="cds.evm.model.01.1516"/>
    <property type="gene ID" value="evm.TU.01.1516"/>
</dbReference>
<dbReference type="Proteomes" id="UP000596661">
    <property type="component" value="Chromosome 1"/>
</dbReference>
<evidence type="ECO:0000313" key="1">
    <source>
        <dbReference type="EnsemblPlants" id="cds.evm.model.01.1516"/>
    </source>
</evidence>
<name>A0A803NHF4_CANSA</name>
<evidence type="ECO:0008006" key="3">
    <source>
        <dbReference type="Google" id="ProtNLM"/>
    </source>
</evidence>
<dbReference type="OMA" id="CIETCRE"/>
<dbReference type="EnsemblPlants" id="evm.model.01.1516">
    <property type="protein sequence ID" value="cds.evm.model.01.1516"/>
    <property type="gene ID" value="evm.TU.01.1516"/>
</dbReference>
<reference evidence="1" key="1">
    <citation type="submission" date="2018-11" db="EMBL/GenBank/DDBJ databases">
        <authorList>
            <person name="Grassa J C."/>
        </authorList>
    </citation>
    <scope>NUCLEOTIDE SEQUENCE [LARGE SCALE GENOMIC DNA]</scope>
</reference>
<protein>
    <recommendedName>
        <fullName evidence="3">Retrovirus-related Pol polyprotein from transposon TNT 1-94</fullName>
    </recommendedName>
</protein>
<keyword evidence="2" id="KW-1185">Reference proteome</keyword>
<evidence type="ECO:0000313" key="2">
    <source>
        <dbReference type="Proteomes" id="UP000596661"/>
    </source>
</evidence>
<proteinExistence type="predicted"/>
<accession>A0A803NHF4</accession>
<dbReference type="Pfam" id="PF14223">
    <property type="entry name" value="Retrotran_gag_2"/>
    <property type="match status" value="1"/>
</dbReference>
<dbReference type="EMBL" id="UZAU01000033">
    <property type="status" value="NOT_ANNOTATED_CDS"/>
    <property type="molecule type" value="Genomic_DNA"/>
</dbReference>
<sequence>MKAFLVHQGILEPLNEEAMKEIDDKKKKVEIETKAHSAILLSLGDEVLREVSSEEKALGLWNKLAAIYMKRSLANKLYLKKKLYTLRMDESKDLRRHLDDYKQDYS</sequence>